<dbReference type="InterPro" id="IPR020846">
    <property type="entry name" value="MFS_dom"/>
</dbReference>
<accession>A0ABR2VX34</accession>
<feature type="domain" description="Major facilitator superfamily (MFS) profile" evidence="7">
    <location>
        <begin position="37"/>
        <end position="171"/>
    </location>
</feature>
<dbReference type="EMBL" id="JASJQH010007454">
    <property type="protein sequence ID" value="KAK9708832.1"/>
    <property type="molecule type" value="Genomic_DNA"/>
</dbReference>
<proteinExistence type="predicted"/>
<dbReference type="InterPro" id="IPR011701">
    <property type="entry name" value="MFS"/>
</dbReference>
<keyword evidence="3 6" id="KW-0812">Transmembrane</keyword>
<keyword evidence="9" id="KW-1185">Reference proteome</keyword>
<dbReference type="Pfam" id="PF07690">
    <property type="entry name" value="MFS_1"/>
    <property type="match status" value="1"/>
</dbReference>
<dbReference type="PROSITE" id="PS50850">
    <property type="entry name" value="MFS"/>
    <property type="match status" value="1"/>
</dbReference>
<evidence type="ECO:0000313" key="9">
    <source>
        <dbReference type="Proteomes" id="UP001479436"/>
    </source>
</evidence>
<gene>
    <name evidence="8" type="ORF">K7432_009410</name>
</gene>
<name>A0ABR2VX34_9FUNG</name>
<dbReference type="PANTHER" id="PTHR23501:SF191">
    <property type="entry name" value="VACUOLAR BASIC AMINO ACID TRANSPORTER 4"/>
    <property type="match status" value="1"/>
</dbReference>
<keyword evidence="2" id="KW-0813">Transport</keyword>
<evidence type="ECO:0000256" key="3">
    <source>
        <dbReference type="ARBA" id="ARBA00022692"/>
    </source>
</evidence>
<evidence type="ECO:0000313" key="8">
    <source>
        <dbReference type="EMBL" id="KAK9708832.1"/>
    </source>
</evidence>
<reference evidence="8 9" key="1">
    <citation type="submission" date="2023-04" db="EMBL/GenBank/DDBJ databases">
        <title>Genome of Basidiobolus ranarum AG-B5.</title>
        <authorList>
            <person name="Stajich J.E."/>
            <person name="Carter-House D."/>
            <person name="Gryganskyi A."/>
        </authorList>
    </citation>
    <scope>NUCLEOTIDE SEQUENCE [LARGE SCALE GENOMIC DNA]</scope>
    <source>
        <strain evidence="8 9">AG-B5</strain>
    </source>
</reference>
<feature type="transmembrane region" description="Helical" evidence="6">
    <location>
        <begin position="139"/>
        <end position="158"/>
    </location>
</feature>
<dbReference type="SUPFAM" id="SSF103473">
    <property type="entry name" value="MFS general substrate transporter"/>
    <property type="match status" value="1"/>
</dbReference>
<dbReference type="Gene3D" id="1.20.1250.20">
    <property type="entry name" value="MFS general substrate transporter like domains"/>
    <property type="match status" value="1"/>
</dbReference>
<comment type="subcellular location">
    <subcellularLocation>
        <location evidence="1">Endomembrane system</location>
        <topology evidence="1">Multi-pass membrane protein</topology>
    </subcellularLocation>
</comment>
<organism evidence="8 9">
    <name type="scientific">Basidiobolus ranarum</name>
    <dbReference type="NCBI Taxonomy" id="34480"/>
    <lineage>
        <taxon>Eukaryota</taxon>
        <taxon>Fungi</taxon>
        <taxon>Fungi incertae sedis</taxon>
        <taxon>Zoopagomycota</taxon>
        <taxon>Entomophthoromycotina</taxon>
        <taxon>Basidiobolomycetes</taxon>
        <taxon>Basidiobolales</taxon>
        <taxon>Basidiobolaceae</taxon>
        <taxon>Basidiobolus</taxon>
    </lineage>
</organism>
<evidence type="ECO:0000256" key="5">
    <source>
        <dbReference type="ARBA" id="ARBA00023136"/>
    </source>
</evidence>
<evidence type="ECO:0000259" key="7">
    <source>
        <dbReference type="PROSITE" id="PS50850"/>
    </source>
</evidence>
<dbReference type="Proteomes" id="UP001479436">
    <property type="component" value="Unassembled WGS sequence"/>
</dbReference>
<comment type="caution">
    <text evidence="8">The sequence shown here is derived from an EMBL/GenBank/DDBJ whole genome shotgun (WGS) entry which is preliminary data.</text>
</comment>
<dbReference type="PANTHER" id="PTHR23501">
    <property type="entry name" value="MAJOR FACILITATOR SUPERFAMILY"/>
    <property type="match status" value="1"/>
</dbReference>
<feature type="transmembrane region" description="Helical" evidence="6">
    <location>
        <begin position="76"/>
        <end position="94"/>
    </location>
</feature>
<sequence>MSDLHKNNEKAMSDGTAEAIHAETPEEIIQNKANFKNFFIGYVGLLFADLMTGYIMYSDFPLMPTYTTEFKALPTFALLGTCNSLIQAIAPPLVANSGEIFGFKRIYFLSLFLFILGCVLNGLSTNWNMFVAASSIRTLGTQGLNISGAILIATGLPLRKRGLWSSFQNIF</sequence>
<keyword evidence="5 6" id="KW-0472">Membrane</keyword>
<keyword evidence="4 6" id="KW-1133">Transmembrane helix</keyword>
<protein>
    <recommendedName>
        <fullName evidence="7">Major facilitator superfamily (MFS) profile domain-containing protein</fullName>
    </recommendedName>
</protein>
<evidence type="ECO:0000256" key="2">
    <source>
        <dbReference type="ARBA" id="ARBA00022448"/>
    </source>
</evidence>
<evidence type="ECO:0000256" key="6">
    <source>
        <dbReference type="SAM" id="Phobius"/>
    </source>
</evidence>
<feature type="transmembrane region" description="Helical" evidence="6">
    <location>
        <begin position="106"/>
        <end position="127"/>
    </location>
</feature>
<evidence type="ECO:0000256" key="1">
    <source>
        <dbReference type="ARBA" id="ARBA00004127"/>
    </source>
</evidence>
<dbReference type="InterPro" id="IPR036259">
    <property type="entry name" value="MFS_trans_sf"/>
</dbReference>
<evidence type="ECO:0000256" key="4">
    <source>
        <dbReference type="ARBA" id="ARBA00022989"/>
    </source>
</evidence>
<feature type="transmembrane region" description="Helical" evidence="6">
    <location>
        <begin position="38"/>
        <end position="56"/>
    </location>
</feature>